<dbReference type="InterPro" id="IPR044876">
    <property type="entry name" value="HRDC_dom_sf"/>
</dbReference>
<name>A0A6N2K049_SALVM</name>
<keyword evidence="7 15" id="KW-0378">Hydrolase</keyword>
<dbReference type="SUPFAM" id="SSF52540">
    <property type="entry name" value="P-loop containing nucleoside triphosphate hydrolases"/>
    <property type="match status" value="1"/>
</dbReference>
<evidence type="ECO:0000256" key="15">
    <source>
        <dbReference type="RuleBase" id="RU364117"/>
    </source>
</evidence>
<dbReference type="GO" id="GO:0009378">
    <property type="term" value="F:four-way junction helicase activity"/>
    <property type="evidence" value="ECO:0007669"/>
    <property type="project" value="TreeGrafter"/>
</dbReference>
<dbReference type="NCBIfam" id="TIGR00614">
    <property type="entry name" value="recQ_fam"/>
    <property type="match status" value="1"/>
</dbReference>
<accession>A0A6N2K049</accession>
<feature type="domain" description="HRDC" evidence="18">
    <location>
        <begin position="601"/>
        <end position="685"/>
    </location>
</feature>
<dbReference type="GO" id="GO:0016592">
    <property type="term" value="C:mediator complex"/>
    <property type="evidence" value="ECO:0007669"/>
    <property type="project" value="TreeGrafter"/>
</dbReference>
<dbReference type="InterPro" id="IPR002121">
    <property type="entry name" value="HRDC_dom"/>
</dbReference>
<dbReference type="Gene3D" id="1.10.10.10">
    <property type="entry name" value="Winged helix-like DNA-binding domain superfamily/Winged helix DNA-binding domain"/>
    <property type="match status" value="1"/>
</dbReference>
<keyword evidence="8 15" id="KW-0347">Helicase</keyword>
<dbReference type="PANTHER" id="PTHR13710">
    <property type="entry name" value="DNA HELICASE RECQ FAMILY MEMBER"/>
    <property type="match status" value="1"/>
</dbReference>
<evidence type="ECO:0000313" key="21">
    <source>
        <dbReference type="EMBL" id="VFU20752.1"/>
    </source>
</evidence>
<comment type="similarity">
    <text evidence="4 15">Belongs to the helicase family. RecQ subfamily.</text>
</comment>
<dbReference type="FunFam" id="3.40.50.300:FF:001215">
    <property type="entry name" value="ATP-dependent DNA helicase"/>
    <property type="match status" value="1"/>
</dbReference>
<comment type="cofactor">
    <cofactor evidence="2">
        <name>Mg(2+)</name>
        <dbReference type="ChEBI" id="CHEBI:18420"/>
    </cofactor>
</comment>
<organism evidence="21">
    <name type="scientific">Salix viminalis</name>
    <name type="common">Common osier</name>
    <name type="synonym">Basket willow</name>
    <dbReference type="NCBI Taxonomy" id="40686"/>
    <lineage>
        <taxon>Eukaryota</taxon>
        <taxon>Viridiplantae</taxon>
        <taxon>Streptophyta</taxon>
        <taxon>Embryophyta</taxon>
        <taxon>Tracheophyta</taxon>
        <taxon>Spermatophyta</taxon>
        <taxon>Magnoliopsida</taxon>
        <taxon>eudicotyledons</taxon>
        <taxon>Gunneridae</taxon>
        <taxon>Pentapetalae</taxon>
        <taxon>rosids</taxon>
        <taxon>fabids</taxon>
        <taxon>Malpighiales</taxon>
        <taxon>Salicaceae</taxon>
        <taxon>Saliceae</taxon>
        <taxon>Salix</taxon>
    </lineage>
</organism>
<keyword evidence="6 15" id="KW-0547">Nucleotide-binding</keyword>
<dbReference type="GO" id="GO:0016787">
    <property type="term" value="F:hydrolase activity"/>
    <property type="evidence" value="ECO:0007669"/>
    <property type="project" value="UniProtKB-KW"/>
</dbReference>
<sequence>METEVDALEELLNIETEIEDVQDQIKFLLERQEKLHERQSELKYLLEAYKASGTGNSANENASRSSSLEDWSGSFEWDSQADDVRLNIFGIPSYRQNQKEIINAIMSGRDVLVIMAAGGGKSLCYQLPAILRDGVALVISPLLSLIQDQVMGLTALGIPAYMLTSTTSKENEKFIYKALEKGEGELKILYVTPEKISKSKRFMSKLEKCHNAGRLSLISIDEAHCCSQWGHDFRPDYKSLSILKTQFSNVPVVALTATATQKVQYDVMEMLRIPKCVKFVSTVNRPNLFYTVRSKSSIGKVVVDEIAEFIQESYPNSESGIVYCFSRKECEQVAAELRERGIAADYYHADMDVNAREKVHMRWSKNKLQVIVGTVAFGMGINKPDVRFVIHHSLSKSMETYYQESGRAGRDGLPSECVLFYRPADVPRQSSMVFYENSGLQNLYDIVRYCQSKTQCRRNAFFRHFAEPLQDCNGMCNNCAFLSEVREVDVSRHAKVMVSLLQAMQENDQRLTMLQLVDKMKTKKKELGSDIKKEEMEQLVIQLILDHVFKEEFQHTAYATNAYVTIGPLANQVLQDKKIVKLEISSKQKNKDDSMKSANHSLTFSGLELKLDELREEFSSGHGGIFPHSVLSSQQISTISSQKPSSAQEASSYHLEKIIGKLKTDKYGSKILDEIKKYTGSEPSDNGNEEEGSENRASKRLKTKKGVVVIESSDEES</sequence>
<dbReference type="InterPro" id="IPR018982">
    <property type="entry name" value="RQC_domain"/>
</dbReference>
<dbReference type="CDD" id="cd18794">
    <property type="entry name" value="SF2_C_RecQ"/>
    <property type="match status" value="1"/>
</dbReference>
<dbReference type="GO" id="GO:0005694">
    <property type="term" value="C:chromosome"/>
    <property type="evidence" value="ECO:0007669"/>
    <property type="project" value="TreeGrafter"/>
</dbReference>
<evidence type="ECO:0000256" key="7">
    <source>
        <dbReference type="ARBA" id="ARBA00022801"/>
    </source>
</evidence>
<feature type="domain" description="Helicase ATP-binding" evidence="19">
    <location>
        <begin position="102"/>
        <end position="277"/>
    </location>
</feature>
<feature type="domain" description="Helicase C-terminal" evidence="20">
    <location>
        <begin position="302"/>
        <end position="451"/>
    </location>
</feature>
<dbReference type="Pfam" id="PF00270">
    <property type="entry name" value="DEAD"/>
    <property type="match status" value="1"/>
</dbReference>
<evidence type="ECO:0000256" key="4">
    <source>
        <dbReference type="ARBA" id="ARBA00005446"/>
    </source>
</evidence>
<dbReference type="PROSITE" id="PS50967">
    <property type="entry name" value="HRDC"/>
    <property type="match status" value="1"/>
</dbReference>
<dbReference type="InterPro" id="IPR001650">
    <property type="entry name" value="Helicase_C-like"/>
</dbReference>
<dbReference type="Gene3D" id="3.40.50.300">
    <property type="entry name" value="P-loop containing nucleotide triphosphate hydrolases"/>
    <property type="match status" value="2"/>
</dbReference>
<evidence type="ECO:0000256" key="5">
    <source>
        <dbReference type="ARBA" id="ARBA00022723"/>
    </source>
</evidence>
<keyword evidence="9 15" id="KW-0067">ATP-binding</keyword>
<comment type="cofactor">
    <cofactor evidence="1">
        <name>Mn(2+)</name>
        <dbReference type="ChEBI" id="CHEBI:29035"/>
    </cofactor>
</comment>
<evidence type="ECO:0000256" key="17">
    <source>
        <dbReference type="SAM" id="MobiDB-lite"/>
    </source>
</evidence>
<dbReference type="InterPro" id="IPR036388">
    <property type="entry name" value="WH-like_DNA-bd_sf"/>
</dbReference>
<evidence type="ECO:0000256" key="13">
    <source>
        <dbReference type="ARBA" id="ARBA00034617"/>
    </source>
</evidence>
<evidence type="ECO:0000256" key="3">
    <source>
        <dbReference type="ARBA" id="ARBA00004123"/>
    </source>
</evidence>
<evidence type="ECO:0000256" key="14">
    <source>
        <dbReference type="ARBA" id="ARBA00048778"/>
    </source>
</evidence>
<dbReference type="FunFam" id="3.40.50.300:FF:000752">
    <property type="entry name" value="ATP-dependent DNA helicase"/>
    <property type="match status" value="1"/>
</dbReference>
<dbReference type="GO" id="GO:0003677">
    <property type="term" value="F:DNA binding"/>
    <property type="evidence" value="ECO:0007669"/>
    <property type="project" value="UniProtKB-KW"/>
</dbReference>
<gene>
    <name evidence="21" type="ORF">SVIM_LOCUS7963</name>
</gene>
<comment type="catalytic activity">
    <reaction evidence="14">
        <text>ATP + H2O = ADP + phosphate + H(+)</text>
        <dbReference type="Rhea" id="RHEA:13065"/>
        <dbReference type="ChEBI" id="CHEBI:15377"/>
        <dbReference type="ChEBI" id="CHEBI:15378"/>
        <dbReference type="ChEBI" id="CHEBI:30616"/>
        <dbReference type="ChEBI" id="CHEBI:43474"/>
        <dbReference type="ChEBI" id="CHEBI:456216"/>
    </reaction>
    <physiologicalReaction direction="left-to-right" evidence="14">
        <dbReference type="Rhea" id="RHEA:13066"/>
    </physiologicalReaction>
</comment>
<feature type="region of interest" description="Disordered" evidence="17">
    <location>
        <begin position="677"/>
        <end position="717"/>
    </location>
</feature>
<dbReference type="Pfam" id="PF16124">
    <property type="entry name" value="RecQ_Zn_bind"/>
    <property type="match status" value="1"/>
</dbReference>
<evidence type="ECO:0000259" key="19">
    <source>
        <dbReference type="PROSITE" id="PS51192"/>
    </source>
</evidence>
<dbReference type="InterPro" id="IPR014001">
    <property type="entry name" value="Helicase_ATP-bd"/>
</dbReference>
<dbReference type="Pfam" id="PF00271">
    <property type="entry name" value="Helicase_C"/>
    <property type="match status" value="1"/>
</dbReference>
<dbReference type="EC" id="5.6.2.4" evidence="15"/>
<evidence type="ECO:0000256" key="9">
    <source>
        <dbReference type="ARBA" id="ARBA00022840"/>
    </source>
</evidence>
<dbReference type="GO" id="GO:0005737">
    <property type="term" value="C:cytoplasm"/>
    <property type="evidence" value="ECO:0007669"/>
    <property type="project" value="TreeGrafter"/>
</dbReference>
<evidence type="ECO:0000256" key="8">
    <source>
        <dbReference type="ARBA" id="ARBA00022806"/>
    </source>
</evidence>
<dbReference type="GO" id="GO:0006260">
    <property type="term" value="P:DNA replication"/>
    <property type="evidence" value="ECO:0007669"/>
    <property type="project" value="InterPro"/>
</dbReference>
<keyword evidence="11" id="KW-0413">Isomerase</keyword>
<keyword evidence="10" id="KW-0238">DNA-binding</keyword>
<dbReference type="SMART" id="SM00490">
    <property type="entry name" value="HELICc"/>
    <property type="match status" value="1"/>
</dbReference>
<proteinExistence type="inferred from homology"/>
<dbReference type="InterPro" id="IPR011545">
    <property type="entry name" value="DEAD/DEAH_box_helicase_dom"/>
</dbReference>
<dbReference type="PROSITE" id="PS51194">
    <property type="entry name" value="HELICASE_CTER"/>
    <property type="match status" value="1"/>
</dbReference>
<dbReference type="CDD" id="cd18015">
    <property type="entry name" value="DEXHc_RecQ1"/>
    <property type="match status" value="1"/>
</dbReference>
<evidence type="ECO:0000256" key="1">
    <source>
        <dbReference type="ARBA" id="ARBA00001936"/>
    </source>
</evidence>
<dbReference type="PROSITE" id="PS51192">
    <property type="entry name" value="HELICASE_ATP_BIND_1"/>
    <property type="match status" value="1"/>
</dbReference>
<dbReference type="GO" id="GO:0043138">
    <property type="term" value="F:3'-5' DNA helicase activity"/>
    <property type="evidence" value="ECO:0007669"/>
    <property type="project" value="UniProtKB-EC"/>
</dbReference>
<dbReference type="InterPro" id="IPR004589">
    <property type="entry name" value="DNA_helicase_ATP-dep_RecQ"/>
</dbReference>
<protein>
    <recommendedName>
        <fullName evidence="15">ATP-dependent DNA helicase</fullName>
        <ecNumber evidence="15">5.6.2.4</ecNumber>
    </recommendedName>
</protein>
<dbReference type="AlphaFoldDB" id="A0A6N2K049"/>
<evidence type="ECO:0000256" key="2">
    <source>
        <dbReference type="ARBA" id="ARBA00001946"/>
    </source>
</evidence>
<evidence type="ECO:0000259" key="20">
    <source>
        <dbReference type="PROSITE" id="PS51194"/>
    </source>
</evidence>
<feature type="coiled-coil region" evidence="16">
    <location>
        <begin position="4"/>
        <end position="38"/>
    </location>
</feature>
<evidence type="ECO:0000256" key="6">
    <source>
        <dbReference type="ARBA" id="ARBA00022741"/>
    </source>
</evidence>
<dbReference type="InterPro" id="IPR032284">
    <property type="entry name" value="RecQ_Zn-bd"/>
</dbReference>
<reference evidence="21" key="1">
    <citation type="submission" date="2019-03" db="EMBL/GenBank/DDBJ databases">
        <authorList>
            <person name="Mank J."/>
            <person name="Almeida P."/>
        </authorList>
    </citation>
    <scope>NUCLEOTIDE SEQUENCE</scope>
    <source>
        <strain evidence="21">78183</strain>
    </source>
</reference>
<evidence type="ECO:0000259" key="18">
    <source>
        <dbReference type="PROSITE" id="PS50967"/>
    </source>
</evidence>
<keyword evidence="16" id="KW-0175">Coiled coil</keyword>
<dbReference type="GO" id="GO:0046872">
    <property type="term" value="F:metal ion binding"/>
    <property type="evidence" value="ECO:0007669"/>
    <property type="project" value="UniProtKB-KW"/>
</dbReference>
<comment type="subcellular location">
    <subcellularLocation>
        <location evidence="3 15">Nucleus</location>
    </subcellularLocation>
</comment>
<dbReference type="SMART" id="SM00956">
    <property type="entry name" value="RQC"/>
    <property type="match status" value="1"/>
</dbReference>
<keyword evidence="5" id="KW-0479">Metal-binding</keyword>
<evidence type="ECO:0000256" key="11">
    <source>
        <dbReference type="ARBA" id="ARBA00023235"/>
    </source>
</evidence>
<dbReference type="InterPro" id="IPR027417">
    <property type="entry name" value="P-loop_NTPase"/>
</dbReference>
<dbReference type="SMART" id="SM00487">
    <property type="entry name" value="DEXDc"/>
    <property type="match status" value="1"/>
</dbReference>
<evidence type="ECO:0000256" key="16">
    <source>
        <dbReference type="SAM" id="Coils"/>
    </source>
</evidence>
<keyword evidence="12 15" id="KW-0539">Nucleus</keyword>
<dbReference type="Gene3D" id="1.10.150.80">
    <property type="entry name" value="HRDC domain"/>
    <property type="match status" value="1"/>
</dbReference>
<dbReference type="PANTHER" id="PTHR13710:SF105">
    <property type="entry name" value="ATP-DEPENDENT DNA HELICASE Q1"/>
    <property type="match status" value="1"/>
</dbReference>
<dbReference type="GO" id="GO:0000724">
    <property type="term" value="P:double-strand break repair via homologous recombination"/>
    <property type="evidence" value="ECO:0007669"/>
    <property type="project" value="TreeGrafter"/>
</dbReference>
<comment type="catalytic activity">
    <reaction evidence="13 15">
        <text>Couples ATP hydrolysis with the unwinding of duplex DNA by translocating in the 3'-5' direction.</text>
        <dbReference type="EC" id="5.6.2.4"/>
    </reaction>
</comment>
<evidence type="ECO:0000256" key="10">
    <source>
        <dbReference type="ARBA" id="ARBA00023125"/>
    </source>
</evidence>
<dbReference type="GO" id="GO:0005524">
    <property type="term" value="F:ATP binding"/>
    <property type="evidence" value="ECO:0007669"/>
    <property type="project" value="UniProtKB-KW"/>
</dbReference>
<dbReference type="EMBL" id="CAADRP010000001">
    <property type="protein sequence ID" value="VFU20752.1"/>
    <property type="molecule type" value="Genomic_DNA"/>
</dbReference>
<dbReference type="FunFam" id="1.10.10.10:FF:000510">
    <property type="entry name" value="ATP-dependent DNA helicase"/>
    <property type="match status" value="1"/>
</dbReference>
<evidence type="ECO:0000256" key="12">
    <source>
        <dbReference type="ARBA" id="ARBA00023242"/>
    </source>
</evidence>